<evidence type="ECO:0000256" key="6">
    <source>
        <dbReference type="ARBA" id="ARBA00022692"/>
    </source>
</evidence>
<evidence type="ECO:0000256" key="11">
    <source>
        <dbReference type="SAM" id="Phobius"/>
    </source>
</evidence>
<dbReference type="InterPro" id="IPR013727">
    <property type="entry name" value="2CSK_N"/>
</dbReference>
<dbReference type="SUPFAM" id="SSF55874">
    <property type="entry name" value="ATPase domain of HSP90 chaperone/DNA topoisomerase II/histidine kinase"/>
    <property type="match status" value="1"/>
</dbReference>
<dbReference type="Proteomes" id="UP000308530">
    <property type="component" value="Plasmid pPRADMK78_01"/>
</dbReference>
<evidence type="ECO:0000256" key="5">
    <source>
        <dbReference type="ARBA" id="ARBA00022679"/>
    </source>
</evidence>
<dbReference type="Pfam" id="PF02518">
    <property type="entry name" value="HATPase_c"/>
    <property type="match status" value="1"/>
</dbReference>
<evidence type="ECO:0000259" key="12">
    <source>
        <dbReference type="PROSITE" id="PS50109"/>
    </source>
</evidence>
<dbReference type="EC" id="2.7.13.3" evidence="3"/>
<evidence type="ECO:0000256" key="4">
    <source>
        <dbReference type="ARBA" id="ARBA00022553"/>
    </source>
</evidence>
<keyword evidence="4" id="KW-0597">Phosphoprotein</keyword>
<evidence type="ECO:0000256" key="8">
    <source>
        <dbReference type="ARBA" id="ARBA00022989"/>
    </source>
</evidence>
<evidence type="ECO:0000313" key="15">
    <source>
        <dbReference type="Proteomes" id="UP000308530"/>
    </source>
</evidence>
<geneLocation type="plasmid" evidence="14 15">
    <name>pPRADMK78_01</name>
</geneLocation>
<keyword evidence="8 11" id="KW-1133">Transmembrane helix</keyword>
<feature type="transmembrane region" description="Helical" evidence="11">
    <location>
        <begin position="12"/>
        <end position="32"/>
    </location>
</feature>
<keyword evidence="9" id="KW-0902">Two-component regulatory system</keyword>
<dbReference type="PRINTS" id="PR00344">
    <property type="entry name" value="BCTRLSENSOR"/>
</dbReference>
<dbReference type="PROSITE" id="PS50109">
    <property type="entry name" value="HIS_KIN"/>
    <property type="match status" value="1"/>
</dbReference>
<feature type="domain" description="Histidine kinase" evidence="12">
    <location>
        <begin position="245"/>
        <end position="461"/>
    </location>
</feature>
<accession>A0ABX6QUJ4</accession>
<dbReference type="SMART" id="SM00388">
    <property type="entry name" value="HisKA"/>
    <property type="match status" value="1"/>
</dbReference>
<dbReference type="Gene3D" id="3.40.190.10">
    <property type="entry name" value="Periplasmic binding protein-like II"/>
    <property type="match status" value="2"/>
</dbReference>
<evidence type="ECO:0000259" key="13">
    <source>
        <dbReference type="PROSITE" id="PS50885"/>
    </source>
</evidence>
<keyword evidence="7" id="KW-0418">Kinase</keyword>
<dbReference type="InterPro" id="IPR005467">
    <property type="entry name" value="His_kinase_dom"/>
</dbReference>
<dbReference type="CDD" id="cd00082">
    <property type="entry name" value="HisKA"/>
    <property type="match status" value="1"/>
</dbReference>
<dbReference type="SUPFAM" id="SSF53850">
    <property type="entry name" value="Periplasmic binding protein-like II"/>
    <property type="match status" value="1"/>
</dbReference>
<dbReference type="InterPro" id="IPR036097">
    <property type="entry name" value="HisK_dim/P_sf"/>
</dbReference>
<name>A0ABX6QUJ4_9HYPH</name>
<dbReference type="EMBL" id="CP058351">
    <property type="protein sequence ID" value="QLF72001.1"/>
    <property type="molecule type" value="Genomic_DNA"/>
</dbReference>
<reference evidence="14 15" key="1">
    <citation type="submission" date="2020-06" db="EMBL/GenBank/DDBJ databases">
        <title>Genome sequence of Rhizobium sp strain ADMK78.</title>
        <authorList>
            <person name="Rahi P."/>
        </authorList>
    </citation>
    <scope>NUCLEOTIDE SEQUENCE [LARGE SCALE GENOMIC DNA]</scope>
    <source>
        <strain evidence="14 15">ADMK78</strain>
        <plasmid evidence="14 15">pPRADMK78_01</plasmid>
    </source>
</reference>
<evidence type="ECO:0000256" key="9">
    <source>
        <dbReference type="ARBA" id="ARBA00023012"/>
    </source>
</evidence>
<keyword evidence="15" id="KW-1185">Reference proteome</keyword>
<dbReference type="Pfam" id="PF13531">
    <property type="entry name" value="SBP_bac_11"/>
    <property type="match status" value="1"/>
</dbReference>
<keyword evidence="10 11" id="KW-0472">Membrane</keyword>
<dbReference type="PANTHER" id="PTHR45436:SF1">
    <property type="entry name" value="SENSOR PROTEIN QSEC"/>
    <property type="match status" value="1"/>
</dbReference>
<dbReference type="PANTHER" id="PTHR45436">
    <property type="entry name" value="SENSOR HISTIDINE KINASE YKOH"/>
    <property type="match status" value="1"/>
</dbReference>
<feature type="transmembrane region" description="Helical" evidence="11">
    <location>
        <begin position="166"/>
        <end position="194"/>
    </location>
</feature>
<dbReference type="InterPro" id="IPR003594">
    <property type="entry name" value="HATPase_dom"/>
</dbReference>
<comment type="subcellular location">
    <subcellularLocation>
        <location evidence="2">Membrane</location>
    </subcellularLocation>
</comment>
<dbReference type="Pfam" id="PF00512">
    <property type="entry name" value="HisKA"/>
    <property type="match status" value="1"/>
</dbReference>
<dbReference type="InterPro" id="IPR036890">
    <property type="entry name" value="HATPase_C_sf"/>
</dbReference>
<evidence type="ECO:0000256" key="3">
    <source>
        <dbReference type="ARBA" id="ARBA00012438"/>
    </source>
</evidence>
<sequence length="831" mass="89209">MAQPKPTSLRWRVFRLAAVLLLGSATLLIVFINDYANRASDRAFDRLLSASALSISGAVQIEEGAVVLELPAAAFSMVSGQERVFYSVLGPRGSHVTGYPDLATEQPLAVSDVAVFADTVHNGEPVRLVSVGRLVSTDQGTGWVTIRVAETLGAREALANEILKNAIVPVAVLTLLALGLVWVVVGRALAPLAVIDRVLRQRRPDDLSPIEVPVPTEVQRLVGGLNGFMERLGVSTERMAGLVAEAAHQVRNPLASLRAQSELALTETSEDTLRERVARIHDGAVEASHLVSQLLMDATISHRMDAISLQPVSVAALVDEVVDRLDPDLRPRVAVKRERDTDAAVLQGDRVCLREMLRNLLSNALAYSDGQVEIAVSSRGRKAGLQHIGLSVSDRGPGIADSEKDELLKRFVRGTGVDGKIGSGLGLAMACRVIEGHGGRLQLLDRAGGGLEVMVELPLERDIDQKQKVARALISMAVLAVLAFANPMETEAQLYPSRSQQTGQLVIAGTTDTALFANFIDAFQTQNPGIAVHYSEIDSLSLYNGYLADTLEPAPDLLISSAADLQLKLANDGHALRHPSPWLDRLPGWAQWRAEVIGFTYEPAVIIYNPALIPPGSQPRSHRELAELLETEPQRFMRKVATYDIARSGVGYLLASQDQQISSQFWRLAAAFGRVEALLSDSSPEILAGVAAGQLAIGYNVLGSYAFAQQAAGAQIGIVVPDDYVLVLTRSMLIPRKAPNPDLARAFVDFALSPSGQSVAAGPSALGSVMPQSQGSWTQERISAMGQGALQPIALAPVLMVALDPQRRSRFLASWQEIVSPRVPRSAISGR</sequence>
<evidence type="ECO:0000256" key="10">
    <source>
        <dbReference type="ARBA" id="ARBA00023136"/>
    </source>
</evidence>
<evidence type="ECO:0000313" key="14">
    <source>
        <dbReference type="EMBL" id="QLF72001.1"/>
    </source>
</evidence>
<dbReference type="RefSeq" id="WP_138287533.1">
    <property type="nucleotide sequence ID" value="NZ_CP058351.1"/>
</dbReference>
<comment type="catalytic activity">
    <reaction evidence="1">
        <text>ATP + protein L-histidine = ADP + protein N-phospho-L-histidine.</text>
        <dbReference type="EC" id="2.7.13.3"/>
    </reaction>
</comment>
<keyword evidence="5" id="KW-0808">Transferase</keyword>
<dbReference type="PROSITE" id="PS50885">
    <property type="entry name" value="HAMP"/>
    <property type="match status" value="1"/>
</dbReference>
<keyword evidence="6 11" id="KW-0812">Transmembrane</keyword>
<keyword evidence="14" id="KW-0614">Plasmid</keyword>
<dbReference type="InterPro" id="IPR050428">
    <property type="entry name" value="TCS_sensor_his_kinase"/>
</dbReference>
<dbReference type="Gene3D" id="1.10.287.130">
    <property type="match status" value="1"/>
</dbReference>
<proteinExistence type="predicted"/>
<dbReference type="InterPro" id="IPR004358">
    <property type="entry name" value="Sig_transdc_His_kin-like_C"/>
</dbReference>
<evidence type="ECO:0000256" key="7">
    <source>
        <dbReference type="ARBA" id="ARBA00022777"/>
    </source>
</evidence>
<feature type="domain" description="HAMP" evidence="13">
    <location>
        <begin position="186"/>
        <end position="237"/>
    </location>
</feature>
<evidence type="ECO:0000256" key="1">
    <source>
        <dbReference type="ARBA" id="ARBA00000085"/>
    </source>
</evidence>
<dbReference type="Gene3D" id="3.30.565.10">
    <property type="entry name" value="Histidine kinase-like ATPase, C-terminal domain"/>
    <property type="match status" value="1"/>
</dbReference>
<dbReference type="InterPro" id="IPR003661">
    <property type="entry name" value="HisK_dim/P_dom"/>
</dbReference>
<dbReference type="InterPro" id="IPR003660">
    <property type="entry name" value="HAMP_dom"/>
</dbReference>
<protein>
    <recommendedName>
        <fullName evidence="3">histidine kinase</fullName>
        <ecNumber evidence="3">2.7.13.3</ecNumber>
    </recommendedName>
</protein>
<evidence type="ECO:0000256" key="2">
    <source>
        <dbReference type="ARBA" id="ARBA00004370"/>
    </source>
</evidence>
<dbReference type="Pfam" id="PF08521">
    <property type="entry name" value="2CSK_N"/>
    <property type="match status" value="1"/>
</dbReference>
<dbReference type="SMART" id="SM00387">
    <property type="entry name" value="HATPase_c"/>
    <property type="match status" value="1"/>
</dbReference>
<gene>
    <name evidence="14" type="ORF">FE840_017590</name>
</gene>
<dbReference type="SUPFAM" id="SSF47384">
    <property type="entry name" value="Homodimeric domain of signal transducing histidine kinase"/>
    <property type="match status" value="1"/>
</dbReference>
<organism evidence="14 15">
    <name type="scientific">Peteryoungia desertarenae</name>
    <dbReference type="NCBI Taxonomy" id="1813451"/>
    <lineage>
        <taxon>Bacteria</taxon>
        <taxon>Pseudomonadati</taxon>
        <taxon>Pseudomonadota</taxon>
        <taxon>Alphaproteobacteria</taxon>
        <taxon>Hyphomicrobiales</taxon>
        <taxon>Rhizobiaceae</taxon>
        <taxon>Peteryoungia</taxon>
    </lineage>
</organism>